<reference evidence="2 3" key="1">
    <citation type="submission" date="2023-09" db="EMBL/GenBank/DDBJ databases">
        <authorList>
            <person name="Wang M."/>
        </authorList>
    </citation>
    <scope>NUCLEOTIDE SEQUENCE [LARGE SCALE GENOMIC DNA]</scope>
    <source>
        <strain evidence="2">GT-2023</strain>
        <tissue evidence="2">Liver</tissue>
    </source>
</reference>
<organism evidence="2 3">
    <name type="scientific">Cirrhinus molitorella</name>
    <name type="common">mud carp</name>
    <dbReference type="NCBI Taxonomy" id="172907"/>
    <lineage>
        <taxon>Eukaryota</taxon>
        <taxon>Metazoa</taxon>
        <taxon>Chordata</taxon>
        <taxon>Craniata</taxon>
        <taxon>Vertebrata</taxon>
        <taxon>Euteleostomi</taxon>
        <taxon>Actinopterygii</taxon>
        <taxon>Neopterygii</taxon>
        <taxon>Teleostei</taxon>
        <taxon>Ostariophysi</taxon>
        <taxon>Cypriniformes</taxon>
        <taxon>Cyprinidae</taxon>
        <taxon>Labeoninae</taxon>
        <taxon>Labeonini</taxon>
        <taxon>Cirrhinus</taxon>
    </lineage>
</organism>
<dbReference type="EMBL" id="JAYMGO010000016">
    <property type="protein sequence ID" value="KAL1259447.1"/>
    <property type="molecule type" value="Genomic_DNA"/>
</dbReference>
<evidence type="ECO:0000313" key="2">
    <source>
        <dbReference type="EMBL" id="KAL1259447.1"/>
    </source>
</evidence>
<proteinExistence type="predicted"/>
<evidence type="ECO:0000313" key="3">
    <source>
        <dbReference type="Proteomes" id="UP001558613"/>
    </source>
</evidence>
<evidence type="ECO:0000256" key="1">
    <source>
        <dbReference type="SAM" id="MobiDB-lite"/>
    </source>
</evidence>
<feature type="compositionally biased region" description="Basic and acidic residues" evidence="1">
    <location>
        <begin position="51"/>
        <end position="70"/>
    </location>
</feature>
<accession>A0ABR3M2U0</accession>
<gene>
    <name evidence="2" type="ORF">QQF64_010024</name>
</gene>
<dbReference type="Proteomes" id="UP001558613">
    <property type="component" value="Unassembled WGS sequence"/>
</dbReference>
<keyword evidence="3" id="KW-1185">Reference proteome</keyword>
<feature type="region of interest" description="Disordered" evidence="1">
    <location>
        <begin position="40"/>
        <end position="82"/>
    </location>
</feature>
<comment type="caution">
    <text evidence="2">The sequence shown here is derived from an EMBL/GenBank/DDBJ whole genome shotgun (WGS) entry which is preliminary data.</text>
</comment>
<sequence>MDSSSSLSCFSRSLLAISPARGLFISISLLQKCDLFCSSGSQYNHPALSGRARESGREEERREKGKEGVKRTRKKRREEKMD</sequence>
<protein>
    <submittedName>
        <fullName evidence="2">Uncharacterized protein</fullName>
    </submittedName>
</protein>
<name>A0ABR3M2U0_9TELE</name>
<feature type="compositionally biased region" description="Basic residues" evidence="1">
    <location>
        <begin position="71"/>
        <end position="82"/>
    </location>
</feature>